<dbReference type="PANTHER" id="PTHR30157:SF0">
    <property type="entry name" value="NADPH-DEPENDENT FERRIC-CHELATE REDUCTASE"/>
    <property type="match status" value="1"/>
</dbReference>
<comment type="caution">
    <text evidence="2">The sequence shown here is derived from an EMBL/GenBank/DDBJ whole genome shotgun (WGS) entry which is preliminary data.</text>
</comment>
<dbReference type="Gene3D" id="3.40.50.80">
    <property type="entry name" value="Nucleotide-binding domain of ferredoxin-NADP reductase (FNR) module"/>
    <property type="match status" value="1"/>
</dbReference>
<dbReference type="InterPro" id="IPR039374">
    <property type="entry name" value="SIP_fam"/>
</dbReference>
<dbReference type="InterPro" id="IPR039261">
    <property type="entry name" value="FNR_nucleotide-bd"/>
</dbReference>
<keyword evidence="3" id="KW-1185">Reference proteome</keyword>
<dbReference type="Proteomes" id="UP001501480">
    <property type="component" value="Unassembled WGS sequence"/>
</dbReference>
<evidence type="ECO:0000313" key="2">
    <source>
        <dbReference type="EMBL" id="GAA2072528.1"/>
    </source>
</evidence>
<dbReference type="PANTHER" id="PTHR30157">
    <property type="entry name" value="FERRIC REDUCTASE, NADPH-DEPENDENT"/>
    <property type="match status" value="1"/>
</dbReference>
<dbReference type="InterPro" id="IPR013113">
    <property type="entry name" value="SIP_FAD-bd"/>
</dbReference>
<dbReference type="Gene3D" id="2.40.30.10">
    <property type="entry name" value="Translation factors"/>
    <property type="match status" value="1"/>
</dbReference>
<dbReference type="InterPro" id="IPR017927">
    <property type="entry name" value="FAD-bd_FR_type"/>
</dbReference>
<dbReference type="PROSITE" id="PS51384">
    <property type="entry name" value="FAD_FR"/>
    <property type="match status" value="1"/>
</dbReference>
<dbReference type="Pfam" id="PF04954">
    <property type="entry name" value="SIP"/>
    <property type="match status" value="1"/>
</dbReference>
<accession>A0ABP5HDT7</accession>
<dbReference type="CDD" id="cd06193">
    <property type="entry name" value="siderophore_interacting"/>
    <property type="match status" value="1"/>
</dbReference>
<evidence type="ECO:0000313" key="3">
    <source>
        <dbReference type="Proteomes" id="UP001501480"/>
    </source>
</evidence>
<protein>
    <submittedName>
        <fullName evidence="2">Siderophore-interacting protein</fullName>
    </submittedName>
</protein>
<dbReference type="InterPro" id="IPR007037">
    <property type="entry name" value="SIP_rossman_dom"/>
</dbReference>
<proteinExistence type="predicted"/>
<name>A0ABP5HDT7_9ACTN</name>
<dbReference type="RefSeq" id="WP_344324788.1">
    <property type="nucleotide sequence ID" value="NZ_BAAAPY010000002.1"/>
</dbReference>
<feature type="domain" description="FAD-binding FR-type" evidence="1">
    <location>
        <begin position="13"/>
        <end position="147"/>
    </location>
</feature>
<dbReference type="SUPFAM" id="SSF63380">
    <property type="entry name" value="Riboflavin synthase domain-like"/>
    <property type="match status" value="1"/>
</dbReference>
<sequence>MSRSRRRALTLPPALRELEVASIDDVTPGMRRVRLVGAQLGAFEVRGVRVPAFSTPAFDDHVKVLLPSPGHARPVLPVQEEGRLDWTAGGVRAIHRDYTPRHFDPVAGHLDLDFAHHPTGHASTWVESLAAGDPAWIVGPTHSATMPEGADWMLVVGDETALPAIGRLLEELGPDDRAQVLVEVADRTHEQDLATSAQVELTWLHRDGAPPGSTDLLARAVQAAPWWDGQAFAWVSGESAMLRPIRQFLKAERGLERDCLDLTGYWRAR</sequence>
<dbReference type="Pfam" id="PF08021">
    <property type="entry name" value="FAD_binding_9"/>
    <property type="match status" value="1"/>
</dbReference>
<reference evidence="3" key="1">
    <citation type="journal article" date="2019" name="Int. J. Syst. Evol. Microbiol.">
        <title>The Global Catalogue of Microorganisms (GCM) 10K type strain sequencing project: providing services to taxonomists for standard genome sequencing and annotation.</title>
        <authorList>
            <consortium name="The Broad Institute Genomics Platform"/>
            <consortium name="The Broad Institute Genome Sequencing Center for Infectious Disease"/>
            <person name="Wu L."/>
            <person name="Ma J."/>
        </authorList>
    </citation>
    <scope>NUCLEOTIDE SEQUENCE [LARGE SCALE GENOMIC DNA]</scope>
    <source>
        <strain evidence="3">JCM 15749</strain>
    </source>
</reference>
<dbReference type="EMBL" id="BAAAPY010000002">
    <property type="protein sequence ID" value="GAA2072528.1"/>
    <property type="molecule type" value="Genomic_DNA"/>
</dbReference>
<organism evidence="2 3">
    <name type="scientific">Aeromicrobium halocynthiae</name>
    <dbReference type="NCBI Taxonomy" id="560557"/>
    <lineage>
        <taxon>Bacteria</taxon>
        <taxon>Bacillati</taxon>
        <taxon>Actinomycetota</taxon>
        <taxon>Actinomycetes</taxon>
        <taxon>Propionibacteriales</taxon>
        <taxon>Nocardioidaceae</taxon>
        <taxon>Aeromicrobium</taxon>
    </lineage>
</organism>
<dbReference type="InterPro" id="IPR017938">
    <property type="entry name" value="Riboflavin_synthase-like_b-brl"/>
</dbReference>
<evidence type="ECO:0000259" key="1">
    <source>
        <dbReference type="PROSITE" id="PS51384"/>
    </source>
</evidence>
<gene>
    <name evidence="2" type="ORF">GCM10009821_08260</name>
</gene>